<feature type="domain" description="SusD-like N-terminal" evidence="8">
    <location>
        <begin position="46"/>
        <end position="219"/>
    </location>
</feature>
<evidence type="ECO:0000256" key="1">
    <source>
        <dbReference type="ARBA" id="ARBA00004442"/>
    </source>
</evidence>
<keyword evidence="5" id="KW-0998">Cell outer membrane</keyword>
<name>A0A3N4PIF1_9BACT</name>
<keyword evidence="4" id="KW-0472">Membrane</keyword>
<evidence type="ECO:0000313" key="10">
    <source>
        <dbReference type="Proteomes" id="UP000278351"/>
    </source>
</evidence>
<accession>A0A3N4PIF1</accession>
<evidence type="ECO:0000256" key="5">
    <source>
        <dbReference type="ARBA" id="ARBA00023237"/>
    </source>
</evidence>
<dbReference type="PROSITE" id="PS51257">
    <property type="entry name" value="PROKAR_LIPOPROTEIN"/>
    <property type="match status" value="1"/>
</dbReference>
<evidence type="ECO:0000256" key="4">
    <source>
        <dbReference type="ARBA" id="ARBA00023136"/>
    </source>
</evidence>
<dbReference type="InterPro" id="IPR011990">
    <property type="entry name" value="TPR-like_helical_dom_sf"/>
</dbReference>
<dbReference type="InterPro" id="IPR033985">
    <property type="entry name" value="SusD-like_N"/>
</dbReference>
<dbReference type="InterPro" id="IPR012944">
    <property type="entry name" value="SusD_RagB_dom"/>
</dbReference>
<dbReference type="RefSeq" id="WP_123847484.1">
    <property type="nucleotide sequence ID" value="NZ_RPDH01000002.1"/>
</dbReference>
<comment type="subcellular location">
    <subcellularLocation>
        <location evidence="1">Cell outer membrane</location>
    </subcellularLocation>
</comment>
<dbReference type="Gene3D" id="1.25.40.390">
    <property type="match status" value="1"/>
</dbReference>
<keyword evidence="10" id="KW-1185">Reference proteome</keyword>
<dbReference type="OrthoDB" id="618454at2"/>
<sequence>MKKINIWFAATLLLGFTACNSVLDVKPKGSYTTGNYWRNQADVIDGISGIYNILLEEDFTGHAEFTFDICSDDEFRAGDHAEDAAIETFTYDAGNPQVNFSWKWKYEMINRANNALTYIPNVPGMDAAIRDRSLGEAHFLRAFAYWRLTLIYGEVPMVTEEDVKKGAYNHPKATVEALRTQIEADLLKAAELLPAKYDESQAGRVHKGSAWGLLTKLYLYWDKLDKAIEFGSKVVGNNDYRLAANYADNFTTATSNNPEMLFNIQTMDGWGYSDFTTYHTPREWGGWNFHQPLKELVNEFEPNDPRKAVSVMQDGDMINVGNDVKRYNASMSNTGYHFRKFTNWKSNGGLDYSLKTPLLRTADIYLLLAEAKIRKNGAGAGDAEINAVRRRASVLLPPVVGGGMAAVIHERRVELSGENERHQDLMRWDKAGIVNIAAMYSKPKTGPAGVLVPARTFQKPKHYYFPLPQAEVDRSRGVLEQNPNYK</sequence>
<evidence type="ECO:0000259" key="7">
    <source>
        <dbReference type="Pfam" id="PF07980"/>
    </source>
</evidence>
<evidence type="ECO:0000313" key="9">
    <source>
        <dbReference type="EMBL" id="RPE08482.1"/>
    </source>
</evidence>
<evidence type="ECO:0000256" key="2">
    <source>
        <dbReference type="ARBA" id="ARBA00006275"/>
    </source>
</evidence>
<evidence type="ECO:0000259" key="8">
    <source>
        <dbReference type="Pfam" id="PF14322"/>
    </source>
</evidence>
<feature type="domain" description="RagB/SusD" evidence="7">
    <location>
        <begin position="236"/>
        <end position="485"/>
    </location>
</feature>
<dbReference type="AlphaFoldDB" id="A0A3N4PIF1"/>
<evidence type="ECO:0000256" key="6">
    <source>
        <dbReference type="SAM" id="SignalP"/>
    </source>
</evidence>
<dbReference type="Pfam" id="PF07980">
    <property type="entry name" value="SusD_RagB"/>
    <property type="match status" value="1"/>
</dbReference>
<comment type="caution">
    <text evidence="9">The sequence shown here is derived from an EMBL/GenBank/DDBJ whole genome shotgun (WGS) entry which is preliminary data.</text>
</comment>
<dbReference type="EMBL" id="RPDH01000002">
    <property type="protein sequence ID" value="RPE08482.1"/>
    <property type="molecule type" value="Genomic_DNA"/>
</dbReference>
<proteinExistence type="inferred from homology"/>
<keyword evidence="3 6" id="KW-0732">Signal</keyword>
<dbReference type="Proteomes" id="UP000278351">
    <property type="component" value="Unassembled WGS sequence"/>
</dbReference>
<dbReference type="GO" id="GO:0009279">
    <property type="term" value="C:cell outer membrane"/>
    <property type="evidence" value="ECO:0007669"/>
    <property type="project" value="UniProtKB-SubCell"/>
</dbReference>
<dbReference type="CDD" id="cd08977">
    <property type="entry name" value="SusD"/>
    <property type="match status" value="1"/>
</dbReference>
<organism evidence="9 10">
    <name type="scientific">Chitinophaga lutea</name>
    <dbReference type="NCBI Taxonomy" id="2488634"/>
    <lineage>
        <taxon>Bacteria</taxon>
        <taxon>Pseudomonadati</taxon>
        <taxon>Bacteroidota</taxon>
        <taxon>Chitinophagia</taxon>
        <taxon>Chitinophagales</taxon>
        <taxon>Chitinophagaceae</taxon>
        <taxon>Chitinophaga</taxon>
    </lineage>
</organism>
<feature type="signal peptide" evidence="6">
    <location>
        <begin position="1"/>
        <end position="21"/>
    </location>
</feature>
<dbReference type="Pfam" id="PF14322">
    <property type="entry name" value="SusD-like_3"/>
    <property type="match status" value="1"/>
</dbReference>
<feature type="chain" id="PRO_5018062112" evidence="6">
    <location>
        <begin position="22"/>
        <end position="486"/>
    </location>
</feature>
<protein>
    <submittedName>
        <fullName evidence="9">RagB/SusD family nutrient uptake outer membrane protein</fullName>
    </submittedName>
</protein>
<comment type="similarity">
    <text evidence="2">Belongs to the SusD family.</text>
</comment>
<gene>
    <name evidence="9" type="ORF">EGT74_15665</name>
</gene>
<reference evidence="9 10" key="1">
    <citation type="submission" date="2018-11" db="EMBL/GenBank/DDBJ databases">
        <title>Chitinophaga lutea sp.nov., isolate from arsenic contaminated soil.</title>
        <authorList>
            <person name="Zong Y."/>
        </authorList>
    </citation>
    <scope>NUCLEOTIDE SEQUENCE [LARGE SCALE GENOMIC DNA]</scope>
    <source>
        <strain evidence="9 10">ZY74</strain>
    </source>
</reference>
<evidence type="ECO:0000256" key="3">
    <source>
        <dbReference type="ARBA" id="ARBA00022729"/>
    </source>
</evidence>
<dbReference type="SUPFAM" id="SSF48452">
    <property type="entry name" value="TPR-like"/>
    <property type="match status" value="1"/>
</dbReference>